<reference evidence="1 2" key="2">
    <citation type="journal article" date="2022" name="Mol. Ecol. Resour.">
        <title>The genomes of chicory, endive, great burdock and yacon provide insights into Asteraceae paleo-polyploidization history and plant inulin production.</title>
        <authorList>
            <person name="Fan W."/>
            <person name="Wang S."/>
            <person name="Wang H."/>
            <person name="Wang A."/>
            <person name="Jiang F."/>
            <person name="Liu H."/>
            <person name="Zhao H."/>
            <person name="Xu D."/>
            <person name="Zhang Y."/>
        </authorList>
    </citation>
    <scope>NUCLEOTIDE SEQUENCE [LARGE SCALE GENOMIC DNA]</scope>
    <source>
        <strain evidence="2">cv. Yunnan</strain>
        <tissue evidence="1">Leaves</tissue>
    </source>
</reference>
<accession>A0ACB8YE91</accession>
<sequence length="395" mass="44146">MTTTTAPNTQLRVGVQSTTKLAKSTRTPSVLEQMVHTAYLDMGSKQHWMAGGGANEKEAPESSSKATSNMNDKLNELLDPYVQSLFKGQPSKSSVEEKKIDADIDGNSTKKNEFVAVVLGLPQFGKSTTISQLTRNTSQLRNKRYTFVEVWTGGNLLNEKGIMELSLGDSVILVIDSTKDFREGYENKKFLGLCFVAYSLGFRDLICCINKIDLLSCPAKEYRELMYHVNHHLNHVGFDPTRVQCVPMSASTGDNILETSKNYDWYNILEKKKKFGWYTGSTLMETLYQIRFPFKEINPLRMLVHDVDVNQFTIIGRVHSGKLATHDHVIICPGNWSTYVDEIKLNNEIVKDAYPSEIVSLKLRGLLDGVASRGALVSAPGFDQARVTEAIIAKC</sequence>
<evidence type="ECO:0000313" key="1">
    <source>
        <dbReference type="EMBL" id="KAI3683787.1"/>
    </source>
</evidence>
<proteinExistence type="predicted"/>
<gene>
    <name evidence="1" type="ORF">L1987_84302</name>
</gene>
<evidence type="ECO:0000313" key="2">
    <source>
        <dbReference type="Proteomes" id="UP001056120"/>
    </source>
</evidence>
<name>A0ACB8YE91_9ASTR</name>
<reference evidence="2" key="1">
    <citation type="journal article" date="2022" name="Mol. Ecol. Resour.">
        <title>The genomes of chicory, endive, great burdock and yacon provide insights into Asteraceae palaeo-polyploidization history and plant inulin production.</title>
        <authorList>
            <person name="Fan W."/>
            <person name="Wang S."/>
            <person name="Wang H."/>
            <person name="Wang A."/>
            <person name="Jiang F."/>
            <person name="Liu H."/>
            <person name="Zhao H."/>
            <person name="Xu D."/>
            <person name="Zhang Y."/>
        </authorList>
    </citation>
    <scope>NUCLEOTIDE SEQUENCE [LARGE SCALE GENOMIC DNA]</scope>
    <source>
        <strain evidence="2">cv. Yunnan</strain>
    </source>
</reference>
<dbReference type="EMBL" id="CM042045">
    <property type="protein sequence ID" value="KAI3683787.1"/>
    <property type="molecule type" value="Genomic_DNA"/>
</dbReference>
<protein>
    <submittedName>
        <fullName evidence="1">Uncharacterized protein</fullName>
    </submittedName>
</protein>
<keyword evidence="2" id="KW-1185">Reference proteome</keyword>
<organism evidence="1 2">
    <name type="scientific">Smallanthus sonchifolius</name>
    <dbReference type="NCBI Taxonomy" id="185202"/>
    <lineage>
        <taxon>Eukaryota</taxon>
        <taxon>Viridiplantae</taxon>
        <taxon>Streptophyta</taxon>
        <taxon>Embryophyta</taxon>
        <taxon>Tracheophyta</taxon>
        <taxon>Spermatophyta</taxon>
        <taxon>Magnoliopsida</taxon>
        <taxon>eudicotyledons</taxon>
        <taxon>Gunneridae</taxon>
        <taxon>Pentapetalae</taxon>
        <taxon>asterids</taxon>
        <taxon>campanulids</taxon>
        <taxon>Asterales</taxon>
        <taxon>Asteraceae</taxon>
        <taxon>Asteroideae</taxon>
        <taxon>Heliantheae alliance</taxon>
        <taxon>Millerieae</taxon>
        <taxon>Smallanthus</taxon>
    </lineage>
</organism>
<dbReference type="Proteomes" id="UP001056120">
    <property type="component" value="Linkage Group LG28"/>
</dbReference>
<comment type="caution">
    <text evidence="1">The sequence shown here is derived from an EMBL/GenBank/DDBJ whole genome shotgun (WGS) entry which is preliminary data.</text>
</comment>